<dbReference type="Ensembl" id="ENSCPGT00000014807.1">
    <property type="protein sequence ID" value="ENSCPGP00000013499.1"/>
    <property type="gene ID" value="ENSCPGG00000009581.1"/>
</dbReference>
<reference evidence="2" key="2">
    <citation type="submission" date="2025-09" db="UniProtKB">
        <authorList>
            <consortium name="Ensembl"/>
        </authorList>
    </citation>
    <scope>IDENTIFICATION</scope>
</reference>
<dbReference type="Pfam" id="PF00855">
    <property type="entry name" value="PWWP"/>
    <property type="match status" value="1"/>
</dbReference>
<evidence type="ECO:0000313" key="3">
    <source>
        <dbReference type="Proteomes" id="UP000694419"/>
    </source>
</evidence>
<dbReference type="SUPFAM" id="SSF63748">
    <property type="entry name" value="Tudor/PWWP/MBT"/>
    <property type="match status" value="1"/>
</dbReference>
<evidence type="ECO:0000313" key="2">
    <source>
        <dbReference type="Ensembl" id="ENSCPGP00000013499.1"/>
    </source>
</evidence>
<protein>
    <recommendedName>
        <fullName evidence="1">PWWP domain-containing protein</fullName>
    </recommendedName>
</protein>
<evidence type="ECO:0000259" key="1">
    <source>
        <dbReference type="Pfam" id="PF00855"/>
    </source>
</evidence>
<keyword evidence="3" id="KW-1185">Reference proteome</keyword>
<accession>A0A8C3JX45</accession>
<dbReference type="Proteomes" id="UP000694419">
    <property type="component" value="Unplaced"/>
</dbReference>
<dbReference type="AlphaFoldDB" id="A0A8C3JX45"/>
<dbReference type="PANTHER" id="PTHR12550:SF42">
    <property type="entry name" value="PC4 AND SFRS1-INTERACTING PROTEIN"/>
    <property type="match status" value="1"/>
</dbReference>
<reference evidence="2" key="1">
    <citation type="submission" date="2025-08" db="UniProtKB">
        <authorList>
            <consortium name="Ensembl"/>
        </authorList>
    </citation>
    <scope>IDENTIFICATION</scope>
</reference>
<proteinExistence type="predicted"/>
<name>A0A8C3JX45_9CHAR</name>
<dbReference type="Gene3D" id="2.30.30.140">
    <property type="match status" value="1"/>
</dbReference>
<dbReference type="PANTHER" id="PTHR12550">
    <property type="entry name" value="HEPATOMA-DERIVED GROWTH FACTOR-RELATED"/>
    <property type="match status" value="1"/>
</dbReference>
<organism evidence="2 3">
    <name type="scientific">Calidris pygmaea</name>
    <name type="common">Spoon-billed sandpiper</name>
    <dbReference type="NCBI Taxonomy" id="425635"/>
    <lineage>
        <taxon>Eukaryota</taxon>
        <taxon>Metazoa</taxon>
        <taxon>Chordata</taxon>
        <taxon>Craniata</taxon>
        <taxon>Vertebrata</taxon>
        <taxon>Euteleostomi</taxon>
        <taxon>Archelosauria</taxon>
        <taxon>Archosauria</taxon>
        <taxon>Dinosauria</taxon>
        <taxon>Saurischia</taxon>
        <taxon>Theropoda</taxon>
        <taxon>Coelurosauria</taxon>
        <taxon>Aves</taxon>
        <taxon>Neognathae</taxon>
        <taxon>Neoaves</taxon>
        <taxon>Charadriiformes</taxon>
        <taxon>Scolopacidae</taxon>
        <taxon>Calidris</taxon>
    </lineage>
</organism>
<dbReference type="InterPro" id="IPR000313">
    <property type="entry name" value="PWWP_dom"/>
</dbReference>
<sequence length="84" mass="9553">IPDGAVKPPMNKMPIFFFGTHETAFLGPKDIFPYYENKEKYGKPNKRKGFNEGLWEIDNNPKVKFSHQQVSDLESVAWPAGPGK</sequence>
<feature type="domain" description="PWWP" evidence="1">
    <location>
        <begin position="9"/>
        <end position="60"/>
    </location>
</feature>